<evidence type="ECO:0000313" key="3">
    <source>
        <dbReference type="EMBL" id="MBB3103125.1"/>
    </source>
</evidence>
<dbReference type="Pfam" id="PF11162">
    <property type="entry name" value="DUF2946"/>
    <property type="match status" value="1"/>
</dbReference>
<dbReference type="PROSITE" id="PS51257">
    <property type="entry name" value="PROKAR_LIPOPROTEIN"/>
    <property type="match status" value="1"/>
</dbReference>
<dbReference type="Proteomes" id="UP000549250">
    <property type="component" value="Unassembled WGS sequence"/>
</dbReference>
<evidence type="ECO:0000256" key="1">
    <source>
        <dbReference type="SAM" id="MobiDB-lite"/>
    </source>
</evidence>
<feature type="region of interest" description="Disordered" evidence="1">
    <location>
        <begin position="101"/>
        <end position="122"/>
    </location>
</feature>
<keyword evidence="2" id="KW-1133">Transmembrane helix</keyword>
<sequence>MNPARTDRSLIAWMLYVCVLFSALACSITHGQLSGLQLNAGGGLFCSAEGHAGPGLDLDLQDDLSFKQAPGDCPFCSAFVFGAIALICLGWLRYCGDKRLRRPPCHKPRPRQAWPPANPCAP</sequence>
<comment type="caution">
    <text evidence="3">The sequence shown here is derived from an EMBL/GenBank/DDBJ whole genome shotgun (WGS) entry which is preliminary data.</text>
</comment>
<dbReference type="InterPro" id="IPR021333">
    <property type="entry name" value="DUF2946"/>
</dbReference>
<protein>
    <recommendedName>
        <fullName evidence="5">DUF2946 domain-containing protein</fullName>
    </recommendedName>
</protein>
<evidence type="ECO:0000313" key="4">
    <source>
        <dbReference type="Proteomes" id="UP000549250"/>
    </source>
</evidence>
<feature type="transmembrane region" description="Helical" evidence="2">
    <location>
        <begin position="75"/>
        <end position="92"/>
    </location>
</feature>
<name>A0A839T5C3_AZOMA</name>
<accession>A0A839T5C3</accession>
<feature type="compositionally biased region" description="Basic residues" evidence="1">
    <location>
        <begin position="101"/>
        <end position="110"/>
    </location>
</feature>
<reference evidence="3 4" key="1">
    <citation type="submission" date="2020-08" db="EMBL/GenBank/DDBJ databases">
        <title>Genomic Encyclopedia of Type Strains, Phase III (KMG-III): the genomes of soil and plant-associated and newly described type strains.</title>
        <authorList>
            <person name="Whitman W."/>
        </authorList>
    </citation>
    <scope>NUCLEOTIDE SEQUENCE [LARGE SCALE GENOMIC DNA]</scope>
    <source>
        <strain evidence="3 4">CECT 4462</strain>
    </source>
</reference>
<dbReference type="RefSeq" id="WP_183166079.1">
    <property type="nucleotide sequence ID" value="NZ_JACHXI010000005.1"/>
</dbReference>
<keyword evidence="2" id="KW-0472">Membrane</keyword>
<evidence type="ECO:0008006" key="5">
    <source>
        <dbReference type="Google" id="ProtNLM"/>
    </source>
</evidence>
<evidence type="ECO:0000256" key="2">
    <source>
        <dbReference type="SAM" id="Phobius"/>
    </source>
</evidence>
<keyword evidence="2" id="KW-0812">Transmembrane</keyword>
<organism evidence="3 4">
    <name type="scientific">Azomonas macrocytogenes</name>
    <name type="common">Azotobacter macrocytogenes</name>
    <dbReference type="NCBI Taxonomy" id="69962"/>
    <lineage>
        <taxon>Bacteria</taxon>
        <taxon>Pseudomonadati</taxon>
        <taxon>Pseudomonadota</taxon>
        <taxon>Gammaproteobacteria</taxon>
        <taxon>Pseudomonadales</taxon>
        <taxon>Pseudomonadaceae</taxon>
        <taxon>Azomonas</taxon>
    </lineage>
</organism>
<gene>
    <name evidence="3" type="ORF">FHR87_001520</name>
</gene>
<dbReference type="EMBL" id="JACHXI010000005">
    <property type="protein sequence ID" value="MBB3103125.1"/>
    <property type="molecule type" value="Genomic_DNA"/>
</dbReference>
<dbReference type="AlphaFoldDB" id="A0A839T5C3"/>
<proteinExistence type="predicted"/>
<keyword evidence="4" id="KW-1185">Reference proteome</keyword>